<dbReference type="EMBL" id="VULX01000004">
    <property type="protein sequence ID" value="MSR90756.1"/>
    <property type="molecule type" value="Genomic_DNA"/>
</dbReference>
<proteinExistence type="predicted"/>
<accession>A0A7X2MX81</accession>
<evidence type="ECO:0000313" key="3">
    <source>
        <dbReference type="Proteomes" id="UP000460287"/>
    </source>
</evidence>
<keyword evidence="1" id="KW-0812">Transmembrane</keyword>
<protein>
    <recommendedName>
        <fullName evidence="4">Zn-finger containing protein</fullName>
    </recommendedName>
</protein>
<organism evidence="2 3">
    <name type="scientific">Inconstantimicrobium porci</name>
    <dbReference type="NCBI Taxonomy" id="2652291"/>
    <lineage>
        <taxon>Bacteria</taxon>
        <taxon>Bacillati</taxon>
        <taxon>Bacillota</taxon>
        <taxon>Clostridia</taxon>
        <taxon>Eubacteriales</taxon>
        <taxon>Clostridiaceae</taxon>
        <taxon>Inconstantimicrobium</taxon>
    </lineage>
</organism>
<gene>
    <name evidence="2" type="ORF">FYJ33_04800</name>
</gene>
<comment type="caution">
    <text evidence="2">The sequence shown here is derived from an EMBL/GenBank/DDBJ whole genome shotgun (WGS) entry which is preliminary data.</text>
</comment>
<keyword evidence="1" id="KW-1133">Transmembrane helix</keyword>
<keyword evidence="3" id="KW-1185">Reference proteome</keyword>
<reference evidence="2 3" key="1">
    <citation type="submission" date="2019-08" db="EMBL/GenBank/DDBJ databases">
        <title>In-depth cultivation of the pig gut microbiome towards novel bacterial diversity and tailored functional studies.</title>
        <authorList>
            <person name="Wylensek D."/>
            <person name="Hitch T.C.A."/>
            <person name="Clavel T."/>
        </authorList>
    </citation>
    <scope>NUCLEOTIDE SEQUENCE [LARGE SCALE GENOMIC DNA]</scope>
    <source>
        <strain evidence="2 3">WCA-383-APC-5B</strain>
    </source>
</reference>
<dbReference type="AlphaFoldDB" id="A0A7X2MX81"/>
<evidence type="ECO:0000256" key="1">
    <source>
        <dbReference type="SAM" id="Phobius"/>
    </source>
</evidence>
<evidence type="ECO:0000313" key="2">
    <source>
        <dbReference type="EMBL" id="MSR90756.1"/>
    </source>
</evidence>
<keyword evidence="1" id="KW-0472">Membrane</keyword>
<dbReference type="RefSeq" id="WP_154530637.1">
    <property type="nucleotide sequence ID" value="NZ_JAXFSD010000044.1"/>
</dbReference>
<name>A0A7X2MX81_9CLOT</name>
<feature type="transmembrane region" description="Helical" evidence="1">
    <location>
        <begin position="17"/>
        <end position="44"/>
    </location>
</feature>
<evidence type="ECO:0008006" key="4">
    <source>
        <dbReference type="Google" id="ProtNLM"/>
    </source>
</evidence>
<sequence length="136" mass="16113">MNFMNGRYGKFDMLDQIIILVAAILCMFRYTRPVSILLVLFVLYRFFSKDVYKRQQEELKFQDFIRNALGKSAQKYSGYNVYKKPLGQRMSDWFNEKKNYKIFTCKNCGQKLRVPRGKGKITITCRKCGIQFKAKS</sequence>
<dbReference type="Proteomes" id="UP000460287">
    <property type="component" value="Unassembled WGS sequence"/>
</dbReference>